<reference evidence="3 4" key="1">
    <citation type="submission" date="2020-08" db="EMBL/GenBank/DDBJ databases">
        <title>Sequencing the genomes of 1000 actinobacteria strains.</title>
        <authorList>
            <person name="Klenk H.-P."/>
        </authorList>
    </citation>
    <scope>NUCLEOTIDE SEQUENCE [LARGE SCALE GENOMIC DNA]</scope>
    <source>
        <strain evidence="3 4">DSM 19600</strain>
    </source>
</reference>
<dbReference type="RefSeq" id="WP_183499096.1">
    <property type="nucleotide sequence ID" value="NZ_BAABCO010000001.1"/>
</dbReference>
<accession>A0AA40VM44</accession>
<keyword evidence="2" id="KW-1133">Transmembrane helix</keyword>
<dbReference type="AlphaFoldDB" id="A0AA40VM44"/>
<feature type="transmembrane region" description="Helical" evidence="2">
    <location>
        <begin position="21"/>
        <end position="47"/>
    </location>
</feature>
<feature type="region of interest" description="Disordered" evidence="1">
    <location>
        <begin position="537"/>
        <end position="568"/>
    </location>
</feature>
<keyword evidence="2" id="KW-0812">Transmembrane</keyword>
<name>A0AA40VM44_9MICO</name>
<evidence type="ECO:0000313" key="4">
    <source>
        <dbReference type="Proteomes" id="UP000549113"/>
    </source>
</evidence>
<protein>
    <submittedName>
        <fullName evidence="3">Cytoskeletal protein CcmA (Bactofilin family)</fullName>
    </submittedName>
</protein>
<evidence type="ECO:0000256" key="2">
    <source>
        <dbReference type="SAM" id="Phobius"/>
    </source>
</evidence>
<evidence type="ECO:0000313" key="3">
    <source>
        <dbReference type="EMBL" id="MBB4139427.1"/>
    </source>
</evidence>
<evidence type="ECO:0000256" key="1">
    <source>
        <dbReference type="SAM" id="MobiDB-lite"/>
    </source>
</evidence>
<proteinExistence type="predicted"/>
<keyword evidence="4" id="KW-1185">Reference proteome</keyword>
<comment type="caution">
    <text evidence="3">The sequence shown here is derived from an EMBL/GenBank/DDBJ whole genome shotgun (WGS) entry which is preliminary data.</text>
</comment>
<keyword evidence="2" id="KW-0472">Membrane</keyword>
<dbReference type="Proteomes" id="UP000549113">
    <property type="component" value="Unassembled WGS sequence"/>
</dbReference>
<gene>
    <name evidence="3" type="ORF">BKA10_001221</name>
</gene>
<organism evidence="3 4">
    <name type="scientific">Microbacterium invictum</name>
    <dbReference type="NCBI Taxonomy" id="515415"/>
    <lineage>
        <taxon>Bacteria</taxon>
        <taxon>Bacillati</taxon>
        <taxon>Actinomycetota</taxon>
        <taxon>Actinomycetes</taxon>
        <taxon>Micrococcales</taxon>
        <taxon>Microbacteriaceae</taxon>
        <taxon>Microbacterium</taxon>
    </lineage>
</organism>
<dbReference type="EMBL" id="JACIFH010000001">
    <property type="protein sequence ID" value="MBB4139427.1"/>
    <property type="molecule type" value="Genomic_DNA"/>
</dbReference>
<sequence length="568" mass="58835">MLELRDRLRGDRDGGSSLVTVLVVMLVLTIGGLALAAIVVNTAGAVVSSRSTAQSRAAADAGLAEALAVALRDGDICDDTPIEPDPVSGDMGSGSTFTVTRDCVSLSGRVIFRSQGHAADGAVTTTEAVYVYTPAPMVVNEPALITRAPLNLAALKIKAVDPAVPSTVWVIPEEGISGDFTCNSGGAIAGSMYLPAGTVIGVGGCEVTGDVYAEKDVTIGSGTDIHGDLVSLNGKVHVSGGSTIDGGVYAKGDITFSGGPRIYGDVVSSAGNVTLSGGMTIDGSIHAKANVVATSISSRFVQSIYAGGNLTLSGGAPAARDRIMYGGTLNIPSNPPAEAWAVTSVTRTSLQPNVTVPQLPNAPQWQGITQADLDKLVTDGVFQKIAWTGSCAYSWYPEHEMIAKINSLTTPTIIDASHCSTLDMHNYSGTMRLKTDIIFVAPSMNVQQQTYESADGAEHRLWFIVPESPTRDCATSGTVSIATTRMLPAGGKSKISAMIFTQCTVNFPNAGEDWLGSVQAGQMKGNPNYWYTPVGFPGSVDPGEDEDVEEGGGAVLGDLLSRRDVASP</sequence>